<feature type="region of interest" description="Disordered" evidence="1">
    <location>
        <begin position="112"/>
        <end position="132"/>
    </location>
</feature>
<protein>
    <submittedName>
        <fullName evidence="2">Uncharacterized protein</fullName>
    </submittedName>
</protein>
<reference evidence="2" key="1">
    <citation type="submission" date="2023-03" db="EMBL/GenBank/DDBJ databases">
        <title>Electrophorus voltai genome.</title>
        <authorList>
            <person name="Bian C."/>
        </authorList>
    </citation>
    <scope>NUCLEOTIDE SEQUENCE</scope>
    <source>
        <strain evidence="2">CB-2022</strain>
        <tissue evidence="2">Muscle</tissue>
    </source>
</reference>
<evidence type="ECO:0000256" key="1">
    <source>
        <dbReference type="SAM" id="MobiDB-lite"/>
    </source>
</evidence>
<dbReference type="AlphaFoldDB" id="A0AAD9E4Q5"/>
<evidence type="ECO:0000313" key="2">
    <source>
        <dbReference type="EMBL" id="KAK1802172.1"/>
    </source>
</evidence>
<comment type="caution">
    <text evidence="2">The sequence shown here is derived from an EMBL/GenBank/DDBJ whole genome shotgun (WGS) entry which is preliminary data.</text>
</comment>
<feature type="region of interest" description="Disordered" evidence="1">
    <location>
        <begin position="20"/>
        <end position="62"/>
    </location>
</feature>
<proteinExistence type="predicted"/>
<gene>
    <name evidence="2" type="ORF">P4O66_021845</name>
</gene>
<accession>A0AAD9E4Q5</accession>
<keyword evidence="3" id="KW-1185">Reference proteome</keyword>
<name>A0AAD9E4Q5_9TELE</name>
<dbReference type="EMBL" id="JAROKS010000007">
    <property type="protein sequence ID" value="KAK1802172.1"/>
    <property type="molecule type" value="Genomic_DNA"/>
</dbReference>
<sequence>MNANLRAPCTRKHRTHCTAVPDAHPVPGGRGAASKGDRQLPCLSQSGPERPRGGLPPRLWADPSSLAGQCAEGKGVRRSRWLPPTALFLVVVVPVGPPRPRLKPQEIPVGARVFSGSGRGQRLQSSPQFPGT</sequence>
<evidence type="ECO:0000313" key="3">
    <source>
        <dbReference type="Proteomes" id="UP001239994"/>
    </source>
</evidence>
<dbReference type="Proteomes" id="UP001239994">
    <property type="component" value="Unassembled WGS sequence"/>
</dbReference>
<organism evidence="2 3">
    <name type="scientific">Electrophorus voltai</name>
    <dbReference type="NCBI Taxonomy" id="2609070"/>
    <lineage>
        <taxon>Eukaryota</taxon>
        <taxon>Metazoa</taxon>
        <taxon>Chordata</taxon>
        <taxon>Craniata</taxon>
        <taxon>Vertebrata</taxon>
        <taxon>Euteleostomi</taxon>
        <taxon>Actinopterygii</taxon>
        <taxon>Neopterygii</taxon>
        <taxon>Teleostei</taxon>
        <taxon>Ostariophysi</taxon>
        <taxon>Gymnotiformes</taxon>
        <taxon>Gymnotoidei</taxon>
        <taxon>Gymnotidae</taxon>
        <taxon>Electrophorus</taxon>
    </lineage>
</organism>